<proteinExistence type="inferred from homology"/>
<dbReference type="GO" id="GO:0009507">
    <property type="term" value="C:chloroplast"/>
    <property type="evidence" value="ECO:0007669"/>
    <property type="project" value="TreeGrafter"/>
</dbReference>
<dbReference type="PANTHER" id="PTHR43601:SF9">
    <property type="entry name" value="THIOREDOXIN-LIKE 1-1, CHLOROPLASTIC"/>
    <property type="match status" value="1"/>
</dbReference>
<dbReference type="PROSITE" id="PS51352">
    <property type="entry name" value="THIOREDOXIN_2"/>
    <property type="match status" value="1"/>
</dbReference>
<dbReference type="SUPFAM" id="SSF52833">
    <property type="entry name" value="Thioredoxin-like"/>
    <property type="match status" value="1"/>
</dbReference>
<keyword evidence="2" id="KW-0813">Transport</keyword>
<dbReference type="FunFam" id="3.40.30.10:FF:000199">
    <property type="entry name" value="Thioredoxin-like 1-2, chloroplastic"/>
    <property type="match status" value="1"/>
</dbReference>
<evidence type="ECO:0000256" key="4">
    <source>
        <dbReference type="ARBA" id="ARBA00023157"/>
    </source>
</evidence>
<dbReference type="Proteomes" id="UP001327560">
    <property type="component" value="Chromosome 2"/>
</dbReference>
<protein>
    <submittedName>
        <fullName evidence="8">Thioredoxin-like 1-2, chloroplastic</fullName>
    </submittedName>
</protein>
<keyword evidence="3" id="KW-0249">Electron transport</keyword>
<dbReference type="GO" id="GO:0045454">
    <property type="term" value="P:cell redox homeostasis"/>
    <property type="evidence" value="ECO:0007669"/>
    <property type="project" value="TreeGrafter"/>
</dbReference>
<dbReference type="InterPro" id="IPR036249">
    <property type="entry name" value="Thioredoxin-like_sf"/>
</dbReference>
<feature type="domain" description="Thioredoxin" evidence="7">
    <location>
        <begin position="101"/>
        <end position="208"/>
    </location>
</feature>
<dbReference type="CDD" id="cd02947">
    <property type="entry name" value="TRX_family"/>
    <property type="match status" value="1"/>
</dbReference>
<comment type="function">
    <text evidence="6">Probable thiol-disulfide oxidoreductase that may participate in various redox reactions.</text>
</comment>
<accession>A0AAQ3Q4N4</accession>
<organism evidence="8 9">
    <name type="scientific">Canna indica</name>
    <name type="common">Indian-shot</name>
    <dbReference type="NCBI Taxonomy" id="4628"/>
    <lineage>
        <taxon>Eukaryota</taxon>
        <taxon>Viridiplantae</taxon>
        <taxon>Streptophyta</taxon>
        <taxon>Embryophyta</taxon>
        <taxon>Tracheophyta</taxon>
        <taxon>Spermatophyta</taxon>
        <taxon>Magnoliopsida</taxon>
        <taxon>Liliopsida</taxon>
        <taxon>Zingiberales</taxon>
        <taxon>Cannaceae</taxon>
        <taxon>Canna</taxon>
    </lineage>
</organism>
<gene>
    <name evidence="8" type="ORF">Cni_G04611</name>
</gene>
<dbReference type="InterPro" id="IPR013766">
    <property type="entry name" value="Thioredoxin_domain"/>
</dbReference>
<reference evidence="8 9" key="1">
    <citation type="submission" date="2023-10" db="EMBL/GenBank/DDBJ databases">
        <title>Chromosome-scale genome assembly provides insights into flower coloration mechanisms of Canna indica.</title>
        <authorList>
            <person name="Li C."/>
        </authorList>
    </citation>
    <scope>NUCLEOTIDE SEQUENCE [LARGE SCALE GENOMIC DNA]</scope>
    <source>
        <tissue evidence="8">Flower</tissue>
    </source>
</reference>
<keyword evidence="5" id="KW-0676">Redox-active center</keyword>
<evidence type="ECO:0000256" key="1">
    <source>
        <dbReference type="ARBA" id="ARBA00008987"/>
    </source>
</evidence>
<dbReference type="PANTHER" id="PTHR43601">
    <property type="entry name" value="THIOREDOXIN, MITOCHONDRIAL"/>
    <property type="match status" value="1"/>
</dbReference>
<evidence type="ECO:0000313" key="8">
    <source>
        <dbReference type="EMBL" id="WOK95904.1"/>
    </source>
</evidence>
<dbReference type="Pfam" id="PF00085">
    <property type="entry name" value="Thioredoxin"/>
    <property type="match status" value="1"/>
</dbReference>
<comment type="similarity">
    <text evidence="1">Belongs to the thioredoxin family.</text>
</comment>
<sequence>MAEALAECSIYSACYGHLPSSLPWGRRNPGYVALQRGSLPVPEDEPSAPSATDFDFHRRRLAIGGRKGPIPRRYLSSIPKRNTFSTEKYMKWWQKDLHPNMKEIESAQDLADSLLNAGEKLVIVDFFTPACGGCRALHPKICQLAKMNPDVLFLQINHEKHKSMCYTLNVHVLPFFRFYRGAHGRLCSFSCTNATIKKLKNALAKHSTLRCSLGPAKGLEESELLALAANKDLSFNYTRKKPDPVEKRTFVHGILDTVKSLFASRR</sequence>
<dbReference type="EMBL" id="CP136891">
    <property type="protein sequence ID" value="WOK95904.1"/>
    <property type="molecule type" value="Genomic_DNA"/>
</dbReference>
<evidence type="ECO:0000256" key="3">
    <source>
        <dbReference type="ARBA" id="ARBA00022982"/>
    </source>
</evidence>
<dbReference type="Gene3D" id="3.40.30.10">
    <property type="entry name" value="Glutaredoxin"/>
    <property type="match status" value="1"/>
</dbReference>
<evidence type="ECO:0000259" key="7">
    <source>
        <dbReference type="PROSITE" id="PS51352"/>
    </source>
</evidence>
<name>A0AAQ3Q4N4_9LILI</name>
<evidence type="ECO:0000313" key="9">
    <source>
        <dbReference type="Proteomes" id="UP001327560"/>
    </source>
</evidence>
<evidence type="ECO:0000256" key="5">
    <source>
        <dbReference type="ARBA" id="ARBA00023284"/>
    </source>
</evidence>
<keyword evidence="4" id="KW-1015">Disulfide bond</keyword>
<evidence type="ECO:0000256" key="2">
    <source>
        <dbReference type="ARBA" id="ARBA00022448"/>
    </source>
</evidence>
<keyword evidence="9" id="KW-1185">Reference proteome</keyword>
<evidence type="ECO:0000256" key="6">
    <source>
        <dbReference type="ARBA" id="ARBA00056742"/>
    </source>
</evidence>
<dbReference type="AlphaFoldDB" id="A0AAQ3Q4N4"/>